<organism evidence="3 4">
    <name type="scientific">Liquidambar formosana</name>
    <name type="common">Formosan gum</name>
    <dbReference type="NCBI Taxonomy" id="63359"/>
    <lineage>
        <taxon>Eukaryota</taxon>
        <taxon>Viridiplantae</taxon>
        <taxon>Streptophyta</taxon>
        <taxon>Embryophyta</taxon>
        <taxon>Tracheophyta</taxon>
        <taxon>Spermatophyta</taxon>
        <taxon>Magnoliopsida</taxon>
        <taxon>eudicotyledons</taxon>
        <taxon>Gunneridae</taxon>
        <taxon>Pentapetalae</taxon>
        <taxon>Saxifragales</taxon>
        <taxon>Altingiaceae</taxon>
        <taxon>Liquidambar</taxon>
    </lineage>
</organism>
<feature type="region of interest" description="Disordered" evidence="1">
    <location>
        <begin position="466"/>
        <end position="499"/>
    </location>
</feature>
<feature type="compositionally biased region" description="Basic and acidic residues" evidence="1">
    <location>
        <begin position="604"/>
        <end position="615"/>
    </location>
</feature>
<comment type="caution">
    <text evidence="3">The sequence shown here is derived from an EMBL/GenBank/DDBJ whole genome shotgun (WGS) entry which is preliminary data.</text>
</comment>
<accession>A0AAP0NGF1</accession>
<feature type="region of interest" description="Disordered" evidence="1">
    <location>
        <begin position="522"/>
        <end position="581"/>
    </location>
</feature>
<dbReference type="Pfam" id="PF14661">
    <property type="entry name" value="HAUS6_N"/>
    <property type="match status" value="1"/>
</dbReference>
<dbReference type="GO" id="GO:0008017">
    <property type="term" value="F:microtubule binding"/>
    <property type="evidence" value="ECO:0007669"/>
    <property type="project" value="TreeGrafter"/>
</dbReference>
<feature type="region of interest" description="Disordered" evidence="1">
    <location>
        <begin position="334"/>
        <end position="365"/>
    </location>
</feature>
<keyword evidence="4" id="KW-1185">Reference proteome</keyword>
<proteinExistence type="predicted"/>
<reference evidence="3 4" key="1">
    <citation type="journal article" date="2024" name="Plant J.">
        <title>Genome sequences and population genomics reveal climatic adaptation and genomic divergence between two closely related sweetgum species.</title>
        <authorList>
            <person name="Xu W.Q."/>
            <person name="Ren C.Q."/>
            <person name="Zhang X.Y."/>
            <person name="Comes H.P."/>
            <person name="Liu X.H."/>
            <person name="Li Y.G."/>
            <person name="Kettle C.J."/>
            <person name="Jalonen R."/>
            <person name="Gaisberger H."/>
            <person name="Ma Y.Z."/>
            <person name="Qiu Y.X."/>
        </authorList>
    </citation>
    <scope>NUCLEOTIDE SEQUENCE [LARGE SCALE GENOMIC DNA]</scope>
    <source>
        <strain evidence="3">Hangzhou</strain>
    </source>
</reference>
<dbReference type="InterPro" id="IPR028163">
    <property type="entry name" value="HAUS_6_N"/>
</dbReference>
<dbReference type="PANTHER" id="PTHR16151:SF2">
    <property type="entry name" value="HAUS AUGMIN-LIKE COMPLEX SUBUNIT 6"/>
    <property type="match status" value="1"/>
</dbReference>
<dbReference type="PANTHER" id="PTHR16151">
    <property type="entry name" value="HAUS AUGMIN-LIKE COMPLEX SUBUNIT 6"/>
    <property type="match status" value="1"/>
</dbReference>
<protein>
    <recommendedName>
        <fullName evidence="2">HAUS augmin-like complex subunit 6 N-terminal domain-containing protein</fullName>
    </recommendedName>
</protein>
<feature type="region of interest" description="Disordered" evidence="1">
    <location>
        <begin position="597"/>
        <end position="616"/>
    </location>
</feature>
<dbReference type="EMBL" id="JBBPBK010000013">
    <property type="protein sequence ID" value="KAK9272882.1"/>
    <property type="molecule type" value="Genomic_DNA"/>
</dbReference>
<dbReference type="GO" id="GO:0070652">
    <property type="term" value="C:HAUS complex"/>
    <property type="evidence" value="ECO:0007669"/>
    <property type="project" value="InterPro"/>
</dbReference>
<evidence type="ECO:0000313" key="3">
    <source>
        <dbReference type="EMBL" id="KAK9272882.1"/>
    </source>
</evidence>
<evidence type="ECO:0000259" key="2">
    <source>
        <dbReference type="Pfam" id="PF14661"/>
    </source>
</evidence>
<feature type="compositionally biased region" description="Basic and acidic residues" evidence="1">
    <location>
        <begin position="354"/>
        <end position="365"/>
    </location>
</feature>
<dbReference type="AlphaFoldDB" id="A0AAP0NGF1"/>
<evidence type="ECO:0000313" key="4">
    <source>
        <dbReference type="Proteomes" id="UP001415857"/>
    </source>
</evidence>
<feature type="compositionally biased region" description="Polar residues" evidence="1">
    <location>
        <begin position="562"/>
        <end position="579"/>
    </location>
</feature>
<dbReference type="GO" id="GO:1990498">
    <property type="term" value="C:mitotic spindle microtubule"/>
    <property type="evidence" value="ECO:0007669"/>
    <property type="project" value="TreeGrafter"/>
</dbReference>
<dbReference type="Proteomes" id="UP001415857">
    <property type="component" value="Unassembled WGS sequence"/>
</dbReference>
<dbReference type="GO" id="GO:0051225">
    <property type="term" value="P:spindle assembly"/>
    <property type="evidence" value="ECO:0007669"/>
    <property type="project" value="InterPro"/>
</dbReference>
<name>A0AAP0NGF1_LIQFO</name>
<evidence type="ECO:0000256" key="1">
    <source>
        <dbReference type="SAM" id="MobiDB-lite"/>
    </source>
</evidence>
<sequence length="748" mass="82584">MTMDREKEREIELESAMYTNCLLLGLDPAIIGVVGGSNGTPRVGLFRHSNPKLGEQLLYFILSSLRGPNQSAKDFDKVWPIFDSAQSRDFRKVVQGIISELESQGALPRSNSRVSSLATCCGPRFVELLWQLSLHALREVHRRSFAADVASNPLPASLTDVAFSHAATLLPVTKARIALERRRFLKNAETAVHRQAMWSSLAHEMTAEFRGLCAEEAYLQQELEKLQDLRNKVKLEGELWDDLVTSPSQNSHLVPKATRLWESLLARKSQHEVLASGPIEDLIAHREHRYRISGSSLLAAMDQSSQVPHTDILALQPGDLASAHLDDKEQIDGSYVNVNREKQKNRLDSSYSHSNEETVSRVDDRSGRVHPTVDIAEIIRRWTHALQRIHKQSLHLAKANDGEGPELLQSAQDGGTSGHAESLAATLAEHQQHLASFQVLINQLKEVAPALQMSISECTEKVNSISSSLPPMTKLLGRSTSPSHAQSSGRTLESSTDEVAEVTSKLSTVQLEKVSASPPTLKLPQLFSLTPNSSGKGGNMQKRHTLAPQTNQTENLSERKSMNQSQSNNHIDNPPQDSDNAYVHNLKRSVREAALSIQSCNSESSRDSQSDDGSEHFFVPLSATGFSRLGPEKKAISGRSKRLFVSHAENSLLENRAPDGHVGSKYDELAGMLNNLDSIHEYDRVNGFFSASSPNDAASDAQRSFYDIEETQDQVFSPPLLMDTSLLADTYEDLLAPLSETETALMEH</sequence>
<dbReference type="InterPro" id="IPR026797">
    <property type="entry name" value="HAUS_6"/>
</dbReference>
<gene>
    <name evidence="3" type="ORF">L1049_003261</name>
</gene>
<feature type="domain" description="HAUS augmin-like complex subunit 6 N-terminal" evidence="2">
    <location>
        <begin position="17"/>
        <end position="261"/>
    </location>
</feature>
<feature type="compositionally biased region" description="Polar residues" evidence="1">
    <location>
        <begin position="478"/>
        <end position="494"/>
    </location>
</feature>